<feature type="compositionally biased region" description="Acidic residues" evidence="5">
    <location>
        <begin position="86"/>
        <end position="101"/>
    </location>
</feature>
<dbReference type="PANTHER" id="PTHR31973">
    <property type="entry name" value="POLYPROTEIN, PUTATIVE-RELATED"/>
    <property type="match status" value="1"/>
</dbReference>
<feature type="domain" description="SWIM-type" evidence="6">
    <location>
        <begin position="401"/>
        <end position="433"/>
    </location>
</feature>
<reference evidence="7 8" key="1">
    <citation type="submission" date="2015-01" db="EMBL/GenBank/DDBJ databases">
        <title>Genome of allotetraploid Gossypium barbadense reveals genomic plasticity and fiber elongation in cotton evolution.</title>
        <authorList>
            <person name="Chen X."/>
            <person name="Liu X."/>
            <person name="Zhao B."/>
            <person name="Zheng H."/>
            <person name="Hu Y."/>
            <person name="Lu G."/>
            <person name="Yang C."/>
            <person name="Chen J."/>
            <person name="Shan C."/>
            <person name="Zhang L."/>
            <person name="Zhou Y."/>
            <person name="Wang L."/>
            <person name="Guo W."/>
            <person name="Bai Y."/>
            <person name="Ruan J."/>
            <person name="Shangguan X."/>
            <person name="Mao Y."/>
            <person name="Jiang J."/>
            <person name="Zhu Y."/>
            <person name="Lei J."/>
            <person name="Kang H."/>
            <person name="Chen S."/>
            <person name="He X."/>
            <person name="Wang R."/>
            <person name="Wang Y."/>
            <person name="Chen J."/>
            <person name="Wang L."/>
            <person name="Yu S."/>
            <person name="Wang B."/>
            <person name="Wei J."/>
            <person name="Song S."/>
            <person name="Lu X."/>
            <person name="Gao Z."/>
            <person name="Gu W."/>
            <person name="Deng X."/>
            <person name="Ma D."/>
            <person name="Wang S."/>
            <person name="Liang W."/>
            <person name="Fang L."/>
            <person name="Cai C."/>
            <person name="Zhu X."/>
            <person name="Zhou B."/>
            <person name="Zhang Y."/>
            <person name="Chen Z."/>
            <person name="Xu S."/>
            <person name="Zhu R."/>
            <person name="Wang S."/>
            <person name="Zhang T."/>
            <person name="Zhao G."/>
        </authorList>
    </citation>
    <scope>NUCLEOTIDE SEQUENCE [LARGE SCALE GENOMIC DNA]</scope>
    <source>
        <strain evidence="8">cv. Xinhai21</strain>
        <tissue evidence="7">Leaf</tissue>
    </source>
</reference>
<evidence type="ECO:0000256" key="4">
    <source>
        <dbReference type="PROSITE-ProRule" id="PRU00325"/>
    </source>
</evidence>
<dbReference type="GO" id="GO:0008270">
    <property type="term" value="F:zinc ion binding"/>
    <property type="evidence" value="ECO:0007669"/>
    <property type="project" value="UniProtKB-KW"/>
</dbReference>
<keyword evidence="2 4" id="KW-0863">Zinc-finger</keyword>
<dbReference type="AlphaFoldDB" id="A0A2P5XNR9"/>
<evidence type="ECO:0000256" key="5">
    <source>
        <dbReference type="SAM" id="MobiDB-lite"/>
    </source>
</evidence>
<keyword evidence="3" id="KW-0862">Zinc</keyword>
<dbReference type="EMBL" id="KZ664519">
    <property type="protein sequence ID" value="PPS05008.1"/>
    <property type="molecule type" value="Genomic_DNA"/>
</dbReference>
<dbReference type="PROSITE" id="PS50966">
    <property type="entry name" value="ZF_SWIM"/>
    <property type="match status" value="1"/>
</dbReference>
<organism evidence="7 8">
    <name type="scientific">Gossypium barbadense</name>
    <name type="common">Sea Island cotton</name>
    <name type="synonym">Hibiscus barbadensis</name>
    <dbReference type="NCBI Taxonomy" id="3634"/>
    <lineage>
        <taxon>Eukaryota</taxon>
        <taxon>Viridiplantae</taxon>
        <taxon>Streptophyta</taxon>
        <taxon>Embryophyta</taxon>
        <taxon>Tracheophyta</taxon>
        <taxon>Spermatophyta</taxon>
        <taxon>Magnoliopsida</taxon>
        <taxon>eudicotyledons</taxon>
        <taxon>Gunneridae</taxon>
        <taxon>Pentapetalae</taxon>
        <taxon>rosids</taxon>
        <taxon>malvids</taxon>
        <taxon>Malvales</taxon>
        <taxon>Malvaceae</taxon>
        <taxon>Malvoideae</taxon>
        <taxon>Gossypium</taxon>
    </lineage>
</organism>
<dbReference type="SMART" id="SM00575">
    <property type="entry name" value="ZnF_PMZ"/>
    <property type="match status" value="1"/>
</dbReference>
<dbReference type="OrthoDB" id="683469at2759"/>
<protein>
    <recommendedName>
        <fullName evidence="6">SWIM-type domain-containing protein</fullName>
    </recommendedName>
</protein>
<evidence type="ECO:0000256" key="1">
    <source>
        <dbReference type="ARBA" id="ARBA00022723"/>
    </source>
</evidence>
<accession>A0A2P5XNR9</accession>
<evidence type="ECO:0000313" key="8">
    <source>
        <dbReference type="Proteomes" id="UP000239757"/>
    </source>
</evidence>
<evidence type="ECO:0000256" key="3">
    <source>
        <dbReference type="ARBA" id="ARBA00022833"/>
    </source>
</evidence>
<feature type="region of interest" description="Disordered" evidence="5">
    <location>
        <begin position="69"/>
        <end position="109"/>
    </location>
</feature>
<evidence type="ECO:0000256" key="2">
    <source>
        <dbReference type="ARBA" id="ARBA00022771"/>
    </source>
</evidence>
<sequence length="452" mass="52423">MELVDDEYVETMLFAELAGIEATEDPISLGEEDGAQEPCMVVPISYVDSQSTIHGTDIDLNAAPETDVVGDDVYHSSDPSDHELDSESDPDIDEVPDDINDEGVNNDGNVNASLARNHIRRRIVIHNNFGVHMSWIDPDAAHAAEFSEYPEILSAHRMAVYSDLEELFMGQRFEKCWRSAEGCNWWIRAAFIQKSQMWEIRKFVGPHTCTSIRMTEDHRKLDSKTICTCIMLMVKDMPTIKVLVLIAEMQARFQYRVSYRKAWIAKQMAMEQLYGDFDASYNELQGWIAATRENVLPIAFAIVDKENIELWEFFLTNLQRRSNVPWRSFYYIRHIAANFQRDYKNTDWKRQVVRLEYVRDAIDANCRMARSMTVEVYSRCNETFRFTKTIGRRPGIPPRSYGVDLQNRRCDCRRFQTLHYPCAHVVAACAKVSLNVEQFIDEVYTFEHTLRV</sequence>
<keyword evidence="1" id="KW-0479">Metal-binding</keyword>
<gene>
    <name evidence="7" type="ORF">GOBAR_AA15659</name>
</gene>
<dbReference type="Proteomes" id="UP000239757">
    <property type="component" value="Unassembled WGS sequence"/>
</dbReference>
<dbReference type="InterPro" id="IPR007527">
    <property type="entry name" value="Znf_SWIM"/>
</dbReference>
<dbReference type="InterPro" id="IPR006564">
    <property type="entry name" value="Znf_PMZ"/>
</dbReference>
<dbReference type="Pfam" id="PF04434">
    <property type="entry name" value="SWIM"/>
    <property type="match status" value="1"/>
</dbReference>
<name>A0A2P5XNR9_GOSBA</name>
<evidence type="ECO:0000259" key="6">
    <source>
        <dbReference type="PROSITE" id="PS50966"/>
    </source>
</evidence>
<evidence type="ECO:0000313" key="7">
    <source>
        <dbReference type="EMBL" id="PPS05008.1"/>
    </source>
</evidence>
<proteinExistence type="predicted"/>
<feature type="compositionally biased region" description="Basic and acidic residues" evidence="5">
    <location>
        <begin position="72"/>
        <end position="85"/>
    </location>
</feature>
<dbReference type="PANTHER" id="PTHR31973:SF195">
    <property type="entry name" value="MUDR FAMILY TRANSPOSASE"/>
    <property type="match status" value="1"/>
</dbReference>